<accession>A0ABR2YLJ5</accession>
<reference evidence="1 2" key="1">
    <citation type="journal article" date="2024" name="Nat. Commun.">
        <title>Phylogenomics reveals the evolutionary origins of lichenization in chlorophyte algae.</title>
        <authorList>
            <person name="Puginier C."/>
            <person name="Libourel C."/>
            <person name="Otte J."/>
            <person name="Skaloud P."/>
            <person name="Haon M."/>
            <person name="Grisel S."/>
            <person name="Petersen M."/>
            <person name="Berrin J.G."/>
            <person name="Delaux P.M."/>
            <person name="Dal Grande F."/>
            <person name="Keller J."/>
        </authorList>
    </citation>
    <scope>NUCLEOTIDE SEQUENCE [LARGE SCALE GENOMIC DNA]</scope>
    <source>
        <strain evidence="1 2">SAG 216-7</strain>
    </source>
</reference>
<keyword evidence="2" id="KW-1185">Reference proteome</keyword>
<dbReference type="EMBL" id="JALJOT010000009">
    <property type="protein sequence ID" value="KAK9907733.1"/>
    <property type="molecule type" value="Genomic_DNA"/>
</dbReference>
<dbReference type="Proteomes" id="UP001491310">
    <property type="component" value="Unassembled WGS sequence"/>
</dbReference>
<evidence type="ECO:0000313" key="1">
    <source>
        <dbReference type="EMBL" id="KAK9907733.1"/>
    </source>
</evidence>
<proteinExistence type="predicted"/>
<protein>
    <submittedName>
        <fullName evidence="1">Uncharacterized protein</fullName>
    </submittedName>
</protein>
<organism evidence="1 2">
    <name type="scientific">Coccomyxa subellipsoidea</name>
    <dbReference type="NCBI Taxonomy" id="248742"/>
    <lineage>
        <taxon>Eukaryota</taxon>
        <taxon>Viridiplantae</taxon>
        <taxon>Chlorophyta</taxon>
        <taxon>core chlorophytes</taxon>
        <taxon>Trebouxiophyceae</taxon>
        <taxon>Trebouxiophyceae incertae sedis</taxon>
        <taxon>Coccomyxaceae</taxon>
        <taxon>Coccomyxa</taxon>
    </lineage>
</organism>
<sequence>MPSISAATARSGGTAYTAGLKTFSRQFHIQSADLRDYEDLQIFHALPRMTSMSWSAAHILSDVGFSVAATFTFALPGQ</sequence>
<evidence type="ECO:0000313" key="2">
    <source>
        <dbReference type="Proteomes" id="UP001491310"/>
    </source>
</evidence>
<comment type="caution">
    <text evidence="1">The sequence shown here is derived from an EMBL/GenBank/DDBJ whole genome shotgun (WGS) entry which is preliminary data.</text>
</comment>
<gene>
    <name evidence="1" type="ORF">WJX75_008867</name>
</gene>
<name>A0ABR2YLJ5_9CHLO</name>